<dbReference type="InterPro" id="IPR009057">
    <property type="entry name" value="Homeodomain-like_sf"/>
</dbReference>
<evidence type="ECO:0000259" key="7">
    <source>
        <dbReference type="PROSITE" id="PS50977"/>
    </source>
</evidence>
<dbReference type="PANTHER" id="PTHR47506:SF1">
    <property type="entry name" value="HTH-TYPE TRANSCRIPTIONAL REGULATOR YJDC"/>
    <property type="match status" value="1"/>
</dbReference>
<dbReference type="EMBL" id="JBHSLN010000023">
    <property type="protein sequence ID" value="MFC5297779.1"/>
    <property type="molecule type" value="Genomic_DNA"/>
</dbReference>
<name>A0ABW0FI40_9MICO</name>
<dbReference type="PRINTS" id="PR00455">
    <property type="entry name" value="HTHTETR"/>
</dbReference>
<evidence type="ECO:0000256" key="4">
    <source>
        <dbReference type="ARBA" id="ARBA00023163"/>
    </source>
</evidence>
<keyword evidence="3 5" id="KW-0238">DNA-binding</keyword>
<organism evidence="8 9">
    <name type="scientific">Brachybacterium tyrofermentans</name>
    <dbReference type="NCBI Taxonomy" id="47848"/>
    <lineage>
        <taxon>Bacteria</taxon>
        <taxon>Bacillati</taxon>
        <taxon>Actinomycetota</taxon>
        <taxon>Actinomycetes</taxon>
        <taxon>Micrococcales</taxon>
        <taxon>Dermabacteraceae</taxon>
        <taxon>Brachybacterium</taxon>
    </lineage>
</organism>
<dbReference type="Proteomes" id="UP001595937">
    <property type="component" value="Unassembled WGS sequence"/>
</dbReference>
<dbReference type="Gene3D" id="1.10.357.10">
    <property type="entry name" value="Tetracycline Repressor, domain 2"/>
    <property type="match status" value="1"/>
</dbReference>
<comment type="caution">
    <text evidence="8">The sequence shown here is derived from an EMBL/GenBank/DDBJ whole genome shotgun (WGS) entry which is preliminary data.</text>
</comment>
<keyword evidence="4" id="KW-0804">Transcription</keyword>
<keyword evidence="1" id="KW-0678">Repressor</keyword>
<dbReference type="SUPFAM" id="SSF46689">
    <property type="entry name" value="Homeodomain-like"/>
    <property type="match status" value="1"/>
</dbReference>
<sequence length="213" mass="23209">MSATGQDSRPARRRPGRPRGQDSAVVRESAMRAAIDLIARQGFAATSMAQVAAAAGISPSGLVHHFPSKKALLGAVLEHRDTVDSFPREEFGDGPWADFDHLVHVAWLNMERRQLVLLYTTMMGEAATSEHPAHEWLKGHYAAVVGTLADAVRVAQRDGHMQPDAPADRIARSTVALMDGLQVQWLLDPEIDMEVALGDHVAELKRRWSAGPA</sequence>
<dbReference type="SUPFAM" id="SSF48498">
    <property type="entry name" value="Tetracyclin repressor-like, C-terminal domain"/>
    <property type="match status" value="1"/>
</dbReference>
<feature type="domain" description="HTH tetR-type" evidence="7">
    <location>
        <begin position="24"/>
        <end position="84"/>
    </location>
</feature>
<accession>A0ABW0FI40</accession>
<evidence type="ECO:0000313" key="8">
    <source>
        <dbReference type="EMBL" id="MFC5297779.1"/>
    </source>
</evidence>
<evidence type="ECO:0000313" key="9">
    <source>
        <dbReference type="Proteomes" id="UP001595937"/>
    </source>
</evidence>
<evidence type="ECO:0000256" key="6">
    <source>
        <dbReference type="SAM" id="MobiDB-lite"/>
    </source>
</evidence>
<evidence type="ECO:0000256" key="5">
    <source>
        <dbReference type="PROSITE-ProRule" id="PRU00335"/>
    </source>
</evidence>
<dbReference type="InterPro" id="IPR036271">
    <property type="entry name" value="Tet_transcr_reg_TetR-rel_C_sf"/>
</dbReference>
<protein>
    <submittedName>
        <fullName evidence="8">TetR/AcrR family transcriptional regulator</fullName>
    </submittedName>
</protein>
<keyword evidence="2" id="KW-0805">Transcription regulation</keyword>
<dbReference type="InterPro" id="IPR001647">
    <property type="entry name" value="HTH_TetR"/>
</dbReference>
<evidence type="ECO:0000256" key="3">
    <source>
        <dbReference type="ARBA" id="ARBA00023125"/>
    </source>
</evidence>
<feature type="region of interest" description="Disordered" evidence="6">
    <location>
        <begin position="1"/>
        <end position="25"/>
    </location>
</feature>
<dbReference type="Pfam" id="PF13977">
    <property type="entry name" value="TetR_C_6"/>
    <property type="match status" value="1"/>
</dbReference>
<dbReference type="PROSITE" id="PS50977">
    <property type="entry name" value="HTH_TETR_2"/>
    <property type="match status" value="1"/>
</dbReference>
<dbReference type="RefSeq" id="WP_193116449.1">
    <property type="nucleotide sequence ID" value="NZ_BAAAIR010000034.1"/>
</dbReference>
<dbReference type="GeneID" id="303297239"/>
<evidence type="ECO:0000256" key="1">
    <source>
        <dbReference type="ARBA" id="ARBA00022491"/>
    </source>
</evidence>
<reference evidence="9" key="1">
    <citation type="journal article" date="2019" name="Int. J. Syst. Evol. Microbiol.">
        <title>The Global Catalogue of Microorganisms (GCM) 10K type strain sequencing project: providing services to taxonomists for standard genome sequencing and annotation.</title>
        <authorList>
            <consortium name="The Broad Institute Genomics Platform"/>
            <consortium name="The Broad Institute Genome Sequencing Center for Infectious Disease"/>
            <person name="Wu L."/>
            <person name="Ma J."/>
        </authorList>
    </citation>
    <scope>NUCLEOTIDE SEQUENCE [LARGE SCALE GENOMIC DNA]</scope>
    <source>
        <strain evidence="9">CGMCC 1.16455</strain>
    </source>
</reference>
<dbReference type="InterPro" id="IPR039538">
    <property type="entry name" value="BetI_C"/>
</dbReference>
<proteinExistence type="predicted"/>
<dbReference type="PANTHER" id="PTHR47506">
    <property type="entry name" value="TRANSCRIPTIONAL REGULATORY PROTEIN"/>
    <property type="match status" value="1"/>
</dbReference>
<dbReference type="Pfam" id="PF00440">
    <property type="entry name" value="TetR_N"/>
    <property type="match status" value="1"/>
</dbReference>
<evidence type="ECO:0000256" key="2">
    <source>
        <dbReference type="ARBA" id="ARBA00023015"/>
    </source>
</evidence>
<feature type="DNA-binding region" description="H-T-H motif" evidence="5">
    <location>
        <begin position="47"/>
        <end position="66"/>
    </location>
</feature>
<keyword evidence="9" id="KW-1185">Reference proteome</keyword>
<gene>
    <name evidence="8" type="ORF">ACFPK8_09685</name>
</gene>